<organism evidence="1 2">
    <name type="scientific">Desulfonema magnum</name>
    <dbReference type="NCBI Taxonomy" id="45655"/>
    <lineage>
        <taxon>Bacteria</taxon>
        <taxon>Pseudomonadati</taxon>
        <taxon>Thermodesulfobacteriota</taxon>
        <taxon>Desulfobacteria</taxon>
        <taxon>Desulfobacterales</taxon>
        <taxon>Desulfococcaceae</taxon>
        <taxon>Desulfonema</taxon>
    </lineage>
</organism>
<evidence type="ECO:0000313" key="1">
    <source>
        <dbReference type="EMBL" id="QTA89296.1"/>
    </source>
</evidence>
<keyword evidence="2" id="KW-1185">Reference proteome</keyword>
<dbReference type="KEGG" id="dmm:dnm_053460"/>
<proteinExistence type="predicted"/>
<gene>
    <name evidence="1" type="ORF">dnm_053460</name>
</gene>
<evidence type="ECO:0000313" key="2">
    <source>
        <dbReference type="Proteomes" id="UP000663722"/>
    </source>
</evidence>
<accession>A0A975BPG9</accession>
<dbReference type="AlphaFoldDB" id="A0A975BPG9"/>
<dbReference type="Proteomes" id="UP000663722">
    <property type="component" value="Chromosome"/>
</dbReference>
<dbReference type="EMBL" id="CP061800">
    <property type="protein sequence ID" value="QTA89296.1"/>
    <property type="molecule type" value="Genomic_DNA"/>
</dbReference>
<reference evidence="1" key="1">
    <citation type="journal article" date="2021" name="Microb. Physiol.">
        <title>Proteogenomic Insights into the Physiology of Marine, Sulfate-Reducing, Filamentous Desulfonema limicola and Desulfonema magnum.</title>
        <authorList>
            <person name="Schnaars V."/>
            <person name="Wohlbrand L."/>
            <person name="Scheve S."/>
            <person name="Hinrichs C."/>
            <person name="Reinhardt R."/>
            <person name="Rabus R."/>
        </authorList>
    </citation>
    <scope>NUCLEOTIDE SEQUENCE</scope>
    <source>
        <strain evidence="1">4be13</strain>
    </source>
</reference>
<name>A0A975BPG9_9BACT</name>
<sequence>MQKLSEAVFCTAHLKNSQIRSAKIKQSGFLHRSFEKFR</sequence>
<protein>
    <submittedName>
        <fullName evidence="1">Uncharacterized protein</fullName>
    </submittedName>
</protein>